<name>A0A918E0G2_9ACTN</name>
<evidence type="ECO:0000313" key="2">
    <source>
        <dbReference type="EMBL" id="GGO92896.1"/>
    </source>
</evidence>
<accession>A0A918E0G2</accession>
<reference evidence="2" key="1">
    <citation type="journal article" date="2014" name="Int. J. Syst. Evol. Microbiol.">
        <title>Complete genome sequence of Corynebacterium casei LMG S-19264T (=DSM 44701T), isolated from a smear-ripened cheese.</title>
        <authorList>
            <consortium name="US DOE Joint Genome Institute (JGI-PGF)"/>
            <person name="Walter F."/>
            <person name="Albersmeier A."/>
            <person name="Kalinowski J."/>
            <person name="Ruckert C."/>
        </authorList>
    </citation>
    <scope>NUCLEOTIDE SEQUENCE</scope>
    <source>
        <strain evidence="2">CGMCC 4.7201</strain>
    </source>
</reference>
<feature type="compositionally biased region" description="Low complexity" evidence="1">
    <location>
        <begin position="1"/>
        <end position="19"/>
    </location>
</feature>
<keyword evidence="3" id="KW-1185">Reference proteome</keyword>
<comment type="caution">
    <text evidence="2">The sequence shown here is derived from an EMBL/GenBank/DDBJ whole genome shotgun (WGS) entry which is preliminary data.</text>
</comment>
<feature type="compositionally biased region" description="Low complexity" evidence="1">
    <location>
        <begin position="72"/>
        <end position="84"/>
    </location>
</feature>
<dbReference type="EMBL" id="BMMS01000019">
    <property type="protein sequence ID" value="GGO92896.1"/>
    <property type="molecule type" value="Genomic_DNA"/>
</dbReference>
<reference evidence="2" key="2">
    <citation type="submission" date="2020-09" db="EMBL/GenBank/DDBJ databases">
        <authorList>
            <person name="Sun Q."/>
            <person name="Zhou Y."/>
        </authorList>
    </citation>
    <scope>NUCLEOTIDE SEQUENCE</scope>
    <source>
        <strain evidence="2">CGMCC 4.7201</strain>
    </source>
</reference>
<feature type="region of interest" description="Disordered" evidence="1">
    <location>
        <begin position="1"/>
        <end position="97"/>
    </location>
</feature>
<proteinExistence type="predicted"/>
<evidence type="ECO:0000256" key="1">
    <source>
        <dbReference type="SAM" id="MobiDB-lite"/>
    </source>
</evidence>
<sequence>MAAEGVATEGAATEGAARAPQRESATTIARRHGRGVIMRVKISGRGRGAQDRHPDGGESGVRSRPIHRMIAPRRPAPRPAAWHATTSRADGRIGPAPDRWGRRWIGLLAGGGWSGSRRYATGTFATAPGGRARWATAGPEAAVPVRHRGGTTRTTTDDLRKI</sequence>
<protein>
    <submittedName>
        <fullName evidence="2">Uncharacterized protein</fullName>
    </submittedName>
</protein>
<evidence type="ECO:0000313" key="3">
    <source>
        <dbReference type="Proteomes" id="UP000641932"/>
    </source>
</evidence>
<gene>
    <name evidence="2" type="ORF">GCM10012280_44120</name>
</gene>
<organism evidence="2 3">
    <name type="scientific">Wenjunlia tyrosinilytica</name>
    <dbReference type="NCBI Taxonomy" id="1544741"/>
    <lineage>
        <taxon>Bacteria</taxon>
        <taxon>Bacillati</taxon>
        <taxon>Actinomycetota</taxon>
        <taxon>Actinomycetes</taxon>
        <taxon>Kitasatosporales</taxon>
        <taxon>Streptomycetaceae</taxon>
        <taxon>Wenjunlia</taxon>
    </lineage>
</organism>
<dbReference type="Proteomes" id="UP000641932">
    <property type="component" value="Unassembled WGS sequence"/>
</dbReference>
<dbReference type="AlphaFoldDB" id="A0A918E0G2"/>